<dbReference type="Proteomes" id="UP001325248">
    <property type="component" value="Chromosome"/>
</dbReference>
<dbReference type="InterPro" id="IPR010998">
    <property type="entry name" value="Integrase_recombinase_N"/>
</dbReference>
<dbReference type="InterPro" id="IPR002104">
    <property type="entry name" value="Integrase_catalytic"/>
</dbReference>
<organism evidence="5 6">
    <name type="scientific">Blautia producta</name>
    <dbReference type="NCBI Taxonomy" id="33035"/>
    <lineage>
        <taxon>Bacteria</taxon>
        <taxon>Bacillati</taxon>
        <taxon>Bacillota</taxon>
        <taxon>Clostridia</taxon>
        <taxon>Lachnospirales</taxon>
        <taxon>Lachnospiraceae</taxon>
        <taxon>Blautia</taxon>
    </lineage>
</organism>
<dbReference type="PANTHER" id="PTHR30349">
    <property type="entry name" value="PHAGE INTEGRASE-RELATED"/>
    <property type="match status" value="1"/>
</dbReference>
<comment type="similarity">
    <text evidence="1">Belongs to the 'phage' integrase family.</text>
</comment>
<keyword evidence="3" id="KW-0233">DNA recombination</keyword>
<keyword evidence="2" id="KW-0238">DNA-binding</keyword>
<keyword evidence="6" id="KW-1185">Reference proteome</keyword>
<dbReference type="Pfam" id="PF00589">
    <property type="entry name" value="Phage_integrase"/>
    <property type="match status" value="1"/>
</dbReference>
<dbReference type="Gene3D" id="1.10.150.130">
    <property type="match status" value="1"/>
</dbReference>
<evidence type="ECO:0000259" key="4">
    <source>
        <dbReference type="PROSITE" id="PS51898"/>
    </source>
</evidence>
<protein>
    <submittedName>
        <fullName evidence="5">Tyrosine recombinase XerC</fullName>
    </submittedName>
</protein>
<dbReference type="InterPro" id="IPR011010">
    <property type="entry name" value="DNA_brk_join_enz"/>
</dbReference>
<dbReference type="InterPro" id="IPR013762">
    <property type="entry name" value="Integrase-like_cat_sf"/>
</dbReference>
<name>A0ABZ0U546_9FIRM</name>
<dbReference type="InterPro" id="IPR050090">
    <property type="entry name" value="Tyrosine_recombinase_XerCD"/>
</dbReference>
<evidence type="ECO:0000256" key="1">
    <source>
        <dbReference type="ARBA" id="ARBA00008857"/>
    </source>
</evidence>
<proteinExistence type="inferred from homology"/>
<accession>A0ABZ0U546</accession>
<evidence type="ECO:0000256" key="3">
    <source>
        <dbReference type="ARBA" id="ARBA00023172"/>
    </source>
</evidence>
<dbReference type="EMBL" id="CP136422">
    <property type="protein sequence ID" value="WPX72342.1"/>
    <property type="molecule type" value="Genomic_DNA"/>
</dbReference>
<sequence>MPKETKLEEVLRSTLESLKEKDYSIETLLRYQGKFHVLISIAQKKGITEPTEELFQEYLGNNKNKYTGKYSLLKERERIRVINLIKSYITNGEVDISRKKGESASDRIQAESFKNELNCFIMLLKEDLLQPNTICTYKRIVSYLLIYCEEKSYCSVNKMVSGDIRGFILYLYGHGYFKPNTITSALSGLKRFLSLYPDIKHLIMELPTRLPRERRIIEIYNSLETDAINEILSDGSLTKRNKAICLLLLETGLRAVDVCNIKLSDIDWDKDIIYIKQQKTGIALNIPLRNSYGNTIVDYLLNERPGCNSEHLFVRELAPFTRLSGEGSSIREILIKRGISRYI</sequence>
<gene>
    <name evidence="5" type="primary">xerC_4</name>
    <name evidence="5" type="ORF">BLCOC_06780</name>
</gene>
<evidence type="ECO:0000313" key="5">
    <source>
        <dbReference type="EMBL" id="WPX72342.1"/>
    </source>
</evidence>
<dbReference type="Gene3D" id="1.10.443.10">
    <property type="entry name" value="Intergrase catalytic core"/>
    <property type="match status" value="1"/>
</dbReference>
<dbReference type="PROSITE" id="PS51898">
    <property type="entry name" value="TYR_RECOMBINASE"/>
    <property type="match status" value="1"/>
</dbReference>
<dbReference type="PANTHER" id="PTHR30349:SF41">
    <property type="entry name" value="INTEGRASE_RECOMBINASE PROTEIN MJ0367-RELATED"/>
    <property type="match status" value="1"/>
</dbReference>
<dbReference type="SUPFAM" id="SSF56349">
    <property type="entry name" value="DNA breaking-rejoining enzymes"/>
    <property type="match status" value="1"/>
</dbReference>
<evidence type="ECO:0000313" key="6">
    <source>
        <dbReference type="Proteomes" id="UP001325248"/>
    </source>
</evidence>
<feature type="domain" description="Tyr recombinase" evidence="4">
    <location>
        <begin position="205"/>
        <end position="343"/>
    </location>
</feature>
<evidence type="ECO:0000256" key="2">
    <source>
        <dbReference type="ARBA" id="ARBA00023125"/>
    </source>
</evidence>
<reference evidence="5" key="1">
    <citation type="submission" date="2023-10" db="EMBL/GenBank/DDBJ databases">
        <title>Genome sequence of Blautia coccoides DSM 935.</title>
        <authorList>
            <person name="Boeer T."/>
            <person name="Bengelsdorf F.R."/>
            <person name="Daniel R."/>
            <person name="Poehlein A."/>
        </authorList>
    </citation>
    <scope>NUCLEOTIDE SEQUENCE [LARGE SCALE GENOMIC DNA]</scope>
    <source>
        <strain evidence="5">DSM 935</strain>
    </source>
</reference>